<name>F8C6Y1_MYXFH</name>
<accession>F8C6Y1</accession>
<evidence type="ECO:0000256" key="2">
    <source>
        <dbReference type="SAM" id="SignalP"/>
    </source>
</evidence>
<dbReference type="STRING" id="483219.LILAB_25150"/>
<keyword evidence="2" id="KW-0732">Signal</keyword>
<organism evidence="3 4">
    <name type="scientific">Myxococcus fulvus (strain ATCC BAA-855 / HW-1)</name>
    <dbReference type="NCBI Taxonomy" id="483219"/>
    <lineage>
        <taxon>Bacteria</taxon>
        <taxon>Pseudomonadati</taxon>
        <taxon>Myxococcota</taxon>
        <taxon>Myxococcia</taxon>
        <taxon>Myxococcales</taxon>
        <taxon>Cystobacterineae</taxon>
        <taxon>Myxococcaceae</taxon>
        <taxon>Myxococcus</taxon>
    </lineage>
</organism>
<feature type="compositionally biased region" description="Basic residues" evidence="1">
    <location>
        <begin position="45"/>
        <end position="54"/>
    </location>
</feature>
<proteinExistence type="predicted"/>
<evidence type="ECO:0008006" key="5">
    <source>
        <dbReference type="Google" id="ProtNLM"/>
    </source>
</evidence>
<evidence type="ECO:0000256" key="1">
    <source>
        <dbReference type="SAM" id="MobiDB-lite"/>
    </source>
</evidence>
<sequence>MTPRRALWGCGVLALLLSPGASPADGAPDGGAAPRLAPMEGGAPRRARAPRKKGGPMLTPVPLSRLLVTEGTLEPGPGEQLLVDGPRLRAVIPGSTTSRVALRFTLLGPTQRQVALASGAQRQQVGLKLFAADACNVLYAMWRLTPRPGIVVNFKRNPGQRTSRECGNRGYVILRPEQQVRVDAPAPGVPHLLRAEVDGRTLRVWADDTLAWRGVLPEEALAAEAPVGLRSDNVRLRLQLLEPSR</sequence>
<feature type="region of interest" description="Disordered" evidence="1">
    <location>
        <begin position="23"/>
        <end position="60"/>
    </location>
</feature>
<dbReference type="HOGENOM" id="CLU_093092_0_0_7"/>
<feature type="compositionally biased region" description="Low complexity" evidence="1">
    <location>
        <begin position="23"/>
        <end position="44"/>
    </location>
</feature>
<feature type="chain" id="PRO_5003374418" description="Lipoprotein" evidence="2">
    <location>
        <begin position="25"/>
        <end position="245"/>
    </location>
</feature>
<dbReference type="AlphaFoldDB" id="F8C6Y1"/>
<gene>
    <name evidence="3" type="ordered locus">LILAB_25150</name>
</gene>
<feature type="signal peptide" evidence="2">
    <location>
        <begin position="1"/>
        <end position="24"/>
    </location>
</feature>
<protein>
    <recommendedName>
        <fullName evidence="5">Lipoprotein</fullName>
    </recommendedName>
</protein>
<reference evidence="3 4" key="1">
    <citation type="journal article" date="2011" name="J. Bacteriol.">
        <title>Genome sequence of the halotolerant marine bacterium Myxococcus fulvus HW-1.</title>
        <authorList>
            <person name="Li Z.F."/>
            <person name="Li X."/>
            <person name="Liu H."/>
            <person name="Liu X."/>
            <person name="Han K."/>
            <person name="Wu Z.H."/>
            <person name="Hu W."/>
            <person name="Li F.F."/>
            <person name="Li Y.Z."/>
        </authorList>
    </citation>
    <scope>NUCLEOTIDE SEQUENCE [LARGE SCALE GENOMIC DNA]</scope>
    <source>
        <strain evidence="4">ATCC BAA-855 / HW-1</strain>
    </source>
</reference>
<evidence type="ECO:0000313" key="4">
    <source>
        <dbReference type="Proteomes" id="UP000000488"/>
    </source>
</evidence>
<dbReference type="Proteomes" id="UP000000488">
    <property type="component" value="Chromosome"/>
</dbReference>
<evidence type="ECO:0000313" key="3">
    <source>
        <dbReference type="EMBL" id="AEI66923.1"/>
    </source>
</evidence>
<dbReference type="EMBL" id="CP002830">
    <property type="protein sequence ID" value="AEI66923.1"/>
    <property type="molecule type" value="Genomic_DNA"/>
</dbReference>
<dbReference type="KEGG" id="mfu:LILAB_25150"/>